<dbReference type="InterPro" id="IPR011009">
    <property type="entry name" value="Kinase-like_dom_sf"/>
</dbReference>
<dbReference type="Gene3D" id="3.90.70.30">
    <property type="entry name" value="Phytochelatin synthase, N-terminal domain"/>
    <property type="match status" value="1"/>
</dbReference>
<dbReference type="GO" id="GO:0004672">
    <property type="term" value="F:protein kinase activity"/>
    <property type="evidence" value="ECO:0007669"/>
    <property type="project" value="InterPro"/>
</dbReference>
<reference evidence="8" key="1">
    <citation type="journal article" date="2020" name="Fungal Divers.">
        <title>Resolving the Mortierellaceae phylogeny through synthesis of multi-gene phylogenetics and phylogenomics.</title>
        <authorList>
            <person name="Vandepol N."/>
            <person name="Liber J."/>
            <person name="Desiro A."/>
            <person name="Na H."/>
            <person name="Kennedy M."/>
            <person name="Barry K."/>
            <person name="Grigoriev I.V."/>
            <person name="Miller A.N."/>
            <person name="O'Donnell K."/>
            <person name="Stajich J.E."/>
            <person name="Bonito G."/>
        </authorList>
    </citation>
    <scope>NUCLEOTIDE SEQUENCE</scope>
    <source>
        <strain evidence="8">CK1249</strain>
    </source>
</reference>
<dbReference type="EMBL" id="JAAAHY010000156">
    <property type="protein sequence ID" value="KAF9966442.1"/>
    <property type="molecule type" value="Genomic_DNA"/>
</dbReference>
<feature type="domain" description="Protein kinase" evidence="6">
    <location>
        <begin position="1"/>
        <end position="312"/>
    </location>
</feature>
<proteinExistence type="predicted"/>
<dbReference type="Gene3D" id="1.10.510.10">
    <property type="entry name" value="Transferase(Phosphotransferase) domain 1"/>
    <property type="match status" value="1"/>
</dbReference>
<dbReference type="InterPro" id="IPR007719">
    <property type="entry name" value="PCS_N"/>
</dbReference>
<dbReference type="PANTHER" id="PTHR33447">
    <property type="entry name" value="GLUTATHIONE GAMMA-GLUTAMYLCYSTEINYLTRANSFERASE"/>
    <property type="match status" value="1"/>
</dbReference>
<feature type="compositionally biased region" description="Low complexity" evidence="5">
    <location>
        <begin position="600"/>
        <end position="610"/>
    </location>
</feature>
<keyword evidence="2" id="KW-0104">Cadmium</keyword>
<evidence type="ECO:0000256" key="1">
    <source>
        <dbReference type="ARBA" id="ARBA00012468"/>
    </source>
</evidence>
<keyword evidence="9" id="KW-1185">Reference proteome</keyword>
<evidence type="ECO:0000259" key="7">
    <source>
        <dbReference type="PROSITE" id="PS51443"/>
    </source>
</evidence>
<evidence type="ECO:0000256" key="5">
    <source>
        <dbReference type="SAM" id="MobiDB-lite"/>
    </source>
</evidence>
<dbReference type="GO" id="GO:0010038">
    <property type="term" value="P:response to metal ion"/>
    <property type="evidence" value="ECO:0007669"/>
    <property type="project" value="InterPro"/>
</dbReference>
<dbReference type="InterPro" id="IPR038156">
    <property type="entry name" value="PCS_N_sf"/>
</dbReference>
<dbReference type="InterPro" id="IPR040409">
    <property type="entry name" value="PCS-like"/>
</dbReference>
<dbReference type="SUPFAM" id="SSF54001">
    <property type="entry name" value="Cysteine proteinases"/>
    <property type="match status" value="1"/>
</dbReference>
<dbReference type="GO" id="GO:0016756">
    <property type="term" value="F:glutathione gamma-glutamylcysteinyltransferase activity"/>
    <property type="evidence" value="ECO:0007669"/>
    <property type="project" value="UniProtKB-EC"/>
</dbReference>
<comment type="caution">
    <text evidence="8">The sequence shown here is derived from an EMBL/GenBank/DDBJ whole genome shotgun (WGS) entry which is preliminary data.</text>
</comment>
<dbReference type="Pfam" id="PF05023">
    <property type="entry name" value="Phytochelatin"/>
    <property type="match status" value="1"/>
</dbReference>
<feature type="compositionally biased region" description="Basic and acidic residues" evidence="5">
    <location>
        <begin position="630"/>
        <end position="648"/>
    </location>
</feature>
<evidence type="ECO:0000259" key="6">
    <source>
        <dbReference type="PROSITE" id="PS50011"/>
    </source>
</evidence>
<protein>
    <recommendedName>
        <fullName evidence="1">glutathione gamma-glutamylcysteinyltransferase</fullName>
        <ecNumber evidence="1">2.3.2.15</ecNumber>
    </recommendedName>
</protein>
<dbReference type="AlphaFoldDB" id="A0A9P6M5L1"/>
<dbReference type="Proteomes" id="UP000738359">
    <property type="component" value="Unassembled WGS sequence"/>
</dbReference>
<dbReference type="FunFam" id="3.90.70.30:FF:000001">
    <property type="entry name" value="Glutathione gamma-glutamylcysteinyltransferase 1"/>
    <property type="match status" value="1"/>
</dbReference>
<keyword evidence="3" id="KW-0808">Transferase</keyword>
<dbReference type="GO" id="GO:0046872">
    <property type="term" value="F:metal ion binding"/>
    <property type="evidence" value="ECO:0007669"/>
    <property type="project" value="UniProtKB-KW"/>
</dbReference>
<accession>A0A9P6M5L1</accession>
<dbReference type="InterPro" id="IPR001245">
    <property type="entry name" value="Ser-Thr/Tyr_kinase_cat_dom"/>
</dbReference>
<dbReference type="InterPro" id="IPR038765">
    <property type="entry name" value="Papain-like_cys_pep_sf"/>
</dbReference>
<dbReference type="GO" id="GO:0005524">
    <property type="term" value="F:ATP binding"/>
    <property type="evidence" value="ECO:0007669"/>
    <property type="project" value="InterPro"/>
</dbReference>
<evidence type="ECO:0000256" key="2">
    <source>
        <dbReference type="ARBA" id="ARBA00022539"/>
    </source>
</evidence>
<dbReference type="PROSITE" id="PS50011">
    <property type="entry name" value="PROTEIN_KINASE_DOM"/>
    <property type="match status" value="1"/>
</dbReference>
<evidence type="ECO:0000256" key="3">
    <source>
        <dbReference type="ARBA" id="ARBA00022679"/>
    </source>
</evidence>
<gene>
    <name evidence="8" type="ORF">BGZ70_002330</name>
</gene>
<organism evidence="8 9">
    <name type="scientific">Mortierella alpina</name>
    <name type="common">Oleaginous fungus</name>
    <name type="synonym">Mortierella renispora</name>
    <dbReference type="NCBI Taxonomy" id="64518"/>
    <lineage>
        <taxon>Eukaryota</taxon>
        <taxon>Fungi</taxon>
        <taxon>Fungi incertae sedis</taxon>
        <taxon>Mucoromycota</taxon>
        <taxon>Mortierellomycotina</taxon>
        <taxon>Mortierellomycetes</taxon>
        <taxon>Mortierellales</taxon>
        <taxon>Mortierellaceae</taxon>
        <taxon>Mortierella</taxon>
    </lineage>
</organism>
<dbReference type="PROSITE" id="PS51443">
    <property type="entry name" value="PCS"/>
    <property type="match status" value="1"/>
</dbReference>
<dbReference type="SUPFAM" id="SSF56112">
    <property type="entry name" value="Protein kinase-like (PK-like)"/>
    <property type="match status" value="1"/>
</dbReference>
<dbReference type="Pfam" id="PF07714">
    <property type="entry name" value="PK_Tyr_Ser-Thr"/>
    <property type="match status" value="1"/>
</dbReference>
<dbReference type="OrthoDB" id="448954at2759"/>
<feature type="region of interest" description="Disordered" evidence="5">
    <location>
        <begin position="600"/>
        <end position="648"/>
    </location>
</feature>
<name>A0A9P6M5L1_MORAP</name>
<sequence>MRVYTHQDALTNIEPIRPPSRRNQFTILAKACVGSDMLLLQQAQHEQNGGIRPALESRLQVLATDNSGTHQDTHLVPVHGTLTRSLPSDIAPSFIPGSYASTHAPSRPIHVVTYYPRGSLRKCLDRGDFLMPASEGSTPTRSNKLAILRDIATALHYIHCNFPGQQHGAVSSDNIFLDNSGQAFLSWYHAGATLRDFYSGKAQYWRWFTPTALAQLQHVLQDSGKRDPLDVVELEMDDMYAFGILAWELAVEERPYEGTDLPIFLRTRDDLEQRFVRTAPDALQQLIQQCLLPDKDKRPAWCDLISTLNSLIAEPLDAIPHLTTDAQQTTAVSTVPEGSTSASEADEKSKVVEMMETVLSSTFYRRDLPAHLHSFTSAAGKRLFREMILAGTGECFFRLCTSFNTQSDPAFCGVSSLSMVLNALEIDPRRQWRGVWRWYSDEQLDCCASVDVMKQKGITFNQFSCLARCHARVVTKRANRHTLEEFRRDIQAVASSDESHLVLSFSRAALGQTGSGHFSPIGGYHAGEDKVLVLDTARFKYPPFYATVTELWNSLLPKDPETGLCRGYFLISTTAKQKLDIQQKRLQALSGLHSSDMYSSASSSSVSLPSQADDPPDDNATFESIVPVEDGDKPECDCDCKEKTATST</sequence>
<dbReference type="GO" id="GO:0046938">
    <property type="term" value="P:phytochelatin biosynthetic process"/>
    <property type="evidence" value="ECO:0007669"/>
    <property type="project" value="InterPro"/>
</dbReference>
<dbReference type="InterPro" id="IPR000719">
    <property type="entry name" value="Prot_kinase_dom"/>
</dbReference>
<keyword evidence="4" id="KW-0479">Metal-binding</keyword>
<evidence type="ECO:0000313" key="8">
    <source>
        <dbReference type="EMBL" id="KAF9966442.1"/>
    </source>
</evidence>
<evidence type="ECO:0000313" key="9">
    <source>
        <dbReference type="Proteomes" id="UP000738359"/>
    </source>
</evidence>
<dbReference type="EC" id="2.3.2.15" evidence="1"/>
<feature type="domain" description="Peptidase C83" evidence="7">
    <location>
        <begin position="358"/>
        <end position="576"/>
    </location>
</feature>
<evidence type="ECO:0000256" key="4">
    <source>
        <dbReference type="ARBA" id="ARBA00022723"/>
    </source>
</evidence>